<gene>
    <name evidence="3" type="ORF">ACHIPV_29970</name>
    <name evidence="2" type="ORF">ACHIRB_16800</name>
</gene>
<dbReference type="SUPFAM" id="SSF88697">
    <property type="entry name" value="PUA domain-like"/>
    <property type="match status" value="1"/>
</dbReference>
<proteinExistence type="predicted"/>
<dbReference type="Proteomes" id="UP001609176">
    <property type="component" value="Unassembled WGS sequence"/>
</dbReference>
<keyword evidence="5" id="KW-1185">Reference proteome</keyword>
<dbReference type="EMBL" id="JBIMSN010000066">
    <property type="protein sequence ID" value="MFH5230224.1"/>
    <property type="molecule type" value="Genomic_DNA"/>
</dbReference>
<dbReference type="Proteomes" id="UP001609219">
    <property type="component" value="Unassembled WGS sequence"/>
</dbReference>
<dbReference type="InterPro" id="IPR007374">
    <property type="entry name" value="ASCH_domain"/>
</dbReference>
<reference evidence="4 5" key="1">
    <citation type="submission" date="2024-10" db="EMBL/GenBank/DDBJ databases">
        <authorList>
            <person name="Riesco R."/>
        </authorList>
    </citation>
    <scope>NUCLEOTIDE SEQUENCE [LARGE SCALE GENOMIC DNA]</scope>
    <source>
        <strain evidence="3 4">NCIMB 15448</strain>
        <strain evidence="2 5">NCIMB 15450</strain>
    </source>
</reference>
<accession>A0ABW7K633</accession>
<evidence type="ECO:0000259" key="1">
    <source>
        <dbReference type="Pfam" id="PF04266"/>
    </source>
</evidence>
<organism evidence="2 5">
    <name type="scientific">Antrihabitans spumae</name>
    <dbReference type="NCBI Taxonomy" id="3373370"/>
    <lineage>
        <taxon>Bacteria</taxon>
        <taxon>Bacillati</taxon>
        <taxon>Actinomycetota</taxon>
        <taxon>Actinomycetes</taxon>
        <taxon>Mycobacteriales</taxon>
        <taxon>Nocardiaceae</taxon>
        <taxon>Antrihabitans</taxon>
    </lineage>
</organism>
<evidence type="ECO:0000313" key="2">
    <source>
        <dbReference type="EMBL" id="MFH5230224.1"/>
    </source>
</evidence>
<sequence>MTELMESVHEDGAADNGRSLLVSVRPRYAEAILRGSKTIELRRTKPKVNPGTLVVLYSSSPVKAVVGWAIIETVIEASPVDMWKYARSAAAIATKDYYSYFAGAERAFGLVLRGVTPATTPVPLRSLRELGVEPPQSWRYLKFETTEQIRNW</sequence>
<dbReference type="InterPro" id="IPR015947">
    <property type="entry name" value="PUA-like_sf"/>
</dbReference>
<dbReference type="EMBL" id="JBIMSP010000135">
    <property type="protein sequence ID" value="MFH5246053.1"/>
    <property type="molecule type" value="Genomic_DNA"/>
</dbReference>
<protein>
    <submittedName>
        <fullName evidence="2">ASCH domain-containing protein</fullName>
    </submittedName>
</protein>
<feature type="domain" description="ASCH" evidence="1">
    <location>
        <begin position="23"/>
        <end position="83"/>
    </location>
</feature>
<evidence type="ECO:0000313" key="5">
    <source>
        <dbReference type="Proteomes" id="UP001609219"/>
    </source>
</evidence>
<evidence type="ECO:0000313" key="4">
    <source>
        <dbReference type="Proteomes" id="UP001609176"/>
    </source>
</evidence>
<dbReference type="RefSeq" id="WP_395126714.1">
    <property type="nucleotide sequence ID" value="NZ_JBIMSN010000066.1"/>
</dbReference>
<name>A0ABW7K633_9NOCA</name>
<dbReference type="Gene3D" id="2.30.130.30">
    <property type="entry name" value="Hypothetical protein"/>
    <property type="match status" value="1"/>
</dbReference>
<evidence type="ECO:0000313" key="3">
    <source>
        <dbReference type="EMBL" id="MFH5246053.1"/>
    </source>
</evidence>
<dbReference type="Pfam" id="PF04266">
    <property type="entry name" value="ASCH"/>
    <property type="match status" value="1"/>
</dbReference>
<comment type="caution">
    <text evidence="2">The sequence shown here is derived from an EMBL/GenBank/DDBJ whole genome shotgun (WGS) entry which is preliminary data.</text>
</comment>